<feature type="repeat" description="ANK" evidence="3">
    <location>
        <begin position="237"/>
        <end position="269"/>
    </location>
</feature>
<feature type="repeat" description="ANK" evidence="3">
    <location>
        <begin position="336"/>
        <end position="368"/>
    </location>
</feature>
<keyword evidence="1" id="KW-0677">Repeat</keyword>
<comment type="caution">
    <text evidence="4">The sequence shown here is derived from an EMBL/GenBank/DDBJ whole genome shotgun (WGS) entry which is preliminary data.</text>
</comment>
<feature type="repeat" description="ANK" evidence="3">
    <location>
        <begin position="204"/>
        <end position="236"/>
    </location>
</feature>
<dbReference type="EMBL" id="PDNB01000118">
    <property type="protein sequence ID" value="PGH06329.1"/>
    <property type="molecule type" value="Genomic_DNA"/>
</dbReference>
<dbReference type="SMART" id="SM00248">
    <property type="entry name" value="ANK"/>
    <property type="match status" value="20"/>
</dbReference>
<dbReference type="Proteomes" id="UP000223968">
    <property type="component" value="Unassembled WGS sequence"/>
</dbReference>
<dbReference type="AlphaFoldDB" id="A0A2B7XBQ8"/>
<sequence>MDDQGRTPIHWAIIGRGILRAVRTLADSGMDPPFSTSVNPLLHAAVENHNLEIVQFLVGRGANLNAVNPECLSPTHVAAKLGNVKILGFLLNAGVGVDQFDEDERTPLAMAAENGHHDAVAALLEAEADVNGRGDNSFTALHFAASRGDDGMVKLLLSKGANIRASDDQSQIPLHIAASFGHTSVVKRLLLEWTNRQLIRKDYQGQTPLHVAAPHGQLAVAIILLNSGANPNIGDSTGRSPLHVAISSENLDLVKLLIEHSSSLDNKDKCGETPMHLAQKLGLQTIARLLQDKGADVRLTTNDGTSLLHFAASSNDVDTVRMLLSDQHDPKAMNNRDETPLLLAASGGHGGVVKLLLEANAHPDGPSDSARPDFKTPLLVAASAQHIHVTRLLLQAGANPNFLSRTDDETPFFWVLKKGPLTLVKEFLDRGIDPDASSRWPPLYTVPYLGCVEVVRLLIESGIDSIEHCGPDNWTPLHAAYDSAEVTRTLLNAGAAVNCQTLRKPTPLLFAAYDNCHETVAVLLEFKADPFLENDIQETPFHYLMFDTLKEHVERILQRPGCLVNVHDNLGRTPLWKAVSNGASGIVDLLLRRKDLETTASVKGDDLLSLAIRKANLNIIEMLFRKGVSIEDQHTGLIHRCAARGETDLMRILLAHRNDIGNVVDEHGWSTFIHARSMNQRKFLRDLWPTVTVEKHLQSLEIEKVSCFSASMKSDEIELANDQLVAFVVPSKSLVSISARTGPEILMELTDVVVSFQLRVKAQLHR</sequence>
<dbReference type="OrthoDB" id="4186652at2759"/>
<evidence type="ECO:0000256" key="3">
    <source>
        <dbReference type="PROSITE-ProRule" id="PRU00023"/>
    </source>
</evidence>
<feature type="repeat" description="ANK" evidence="3">
    <location>
        <begin position="373"/>
        <end position="405"/>
    </location>
</feature>
<protein>
    <submittedName>
        <fullName evidence="4">Uncharacterized protein</fullName>
    </submittedName>
</protein>
<dbReference type="InterPro" id="IPR002110">
    <property type="entry name" value="Ankyrin_rpt"/>
</dbReference>
<evidence type="ECO:0000313" key="4">
    <source>
        <dbReference type="EMBL" id="PGH06329.1"/>
    </source>
</evidence>
<dbReference type="SUPFAM" id="SSF48403">
    <property type="entry name" value="Ankyrin repeat"/>
    <property type="match status" value="2"/>
</dbReference>
<reference evidence="4 5" key="1">
    <citation type="submission" date="2017-10" db="EMBL/GenBank/DDBJ databases">
        <title>Comparative genomics in systemic dimorphic fungi from Ajellomycetaceae.</title>
        <authorList>
            <person name="Munoz J.F."/>
            <person name="Mcewen J.G."/>
            <person name="Clay O.K."/>
            <person name="Cuomo C.A."/>
        </authorList>
    </citation>
    <scope>NUCLEOTIDE SEQUENCE [LARGE SCALE GENOMIC DNA]</scope>
    <source>
        <strain evidence="4 5">UAMH5409</strain>
    </source>
</reference>
<evidence type="ECO:0000256" key="1">
    <source>
        <dbReference type="ARBA" id="ARBA00022737"/>
    </source>
</evidence>
<evidence type="ECO:0000256" key="2">
    <source>
        <dbReference type="ARBA" id="ARBA00023043"/>
    </source>
</evidence>
<proteinExistence type="predicted"/>
<feature type="repeat" description="ANK" evidence="3">
    <location>
        <begin position="270"/>
        <end position="302"/>
    </location>
</feature>
<dbReference type="PRINTS" id="PR01415">
    <property type="entry name" value="ANKYRIN"/>
</dbReference>
<feature type="repeat" description="ANK" evidence="3">
    <location>
        <begin position="136"/>
        <end position="168"/>
    </location>
</feature>
<organism evidence="4 5">
    <name type="scientific">Helicocarpus griseus UAMH5409</name>
    <dbReference type="NCBI Taxonomy" id="1447875"/>
    <lineage>
        <taxon>Eukaryota</taxon>
        <taxon>Fungi</taxon>
        <taxon>Dikarya</taxon>
        <taxon>Ascomycota</taxon>
        <taxon>Pezizomycotina</taxon>
        <taxon>Eurotiomycetes</taxon>
        <taxon>Eurotiomycetidae</taxon>
        <taxon>Onygenales</taxon>
        <taxon>Ajellomycetaceae</taxon>
        <taxon>Helicocarpus</taxon>
    </lineage>
</organism>
<feature type="repeat" description="ANK" evidence="3">
    <location>
        <begin position="70"/>
        <end position="102"/>
    </location>
</feature>
<keyword evidence="5" id="KW-1185">Reference proteome</keyword>
<name>A0A2B7XBQ8_9EURO</name>
<dbReference type="PANTHER" id="PTHR24173">
    <property type="entry name" value="ANKYRIN REPEAT CONTAINING"/>
    <property type="match status" value="1"/>
</dbReference>
<evidence type="ECO:0000313" key="5">
    <source>
        <dbReference type="Proteomes" id="UP000223968"/>
    </source>
</evidence>
<feature type="repeat" description="ANK" evidence="3">
    <location>
        <begin position="42"/>
        <end position="69"/>
    </location>
</feature>
<gene>
    <name evidence="4" type="ORF">AJ79_06572</name>
</gene>
<dbReference type="Gene3D" id="1.25.40.20">
    <property type="entry name" value="Ankyrin repeat-containing domain"/>
    <property type="match status" value="5"/>
</dbReference>
<keyword evidence="2 3" id="KW-0040">ANK repeat</keyword>
<dbReference type="PANTHER" id="PTHR24173:SF74">
    <property type="entry name" value="ANKYRIN REPEAT DOMAIN-CONTAINING PROTEIN 16"/>
    <property type="match status" value="1"/>
</dbReference>
<accession>A0A2B7XBQ8</accession>
<feature type="repeat" description="ANK" evidence="3">
    <location>
        <begin position="303"/>
        <end position="335"/>
    </location>
</feature>
<dbReference type="Pfam" id="PF12796">
    <property type="entry name" value="Ank_2"/>
    <property type="match status" value="5"/>
</dbReference>
<dbReference type="Pfam" id="PF13637">
    <property type="entry name" value="Ank_4"/>
    <property type="match status" value="1"/>
</dbReference>
<dbReference type="PROSITE" id="PS50297">
    <property type="entry name" value="ANK_REP_REGION"/>
    <property type="match status" value="11"/>
</dbReference>
<dbReference type="Pfam" id="PF00023">
    <property type="entry name" value="Ank"/>
    <property type="match status" value="2"/>
</dbReference>
<dbReference type="InterPro" id="IPR036770">
    <property type="entry name" value="Ankyrin_rpt-contain_sf"/>
</dbReference>
<feature type="repeat" description="ANK" evidence="3">
    <location>
        <begin position="103"/>
        <end position="135"/>
    </location>
</feature>
<dbReference type="PROSITE" id="PS50088">
    <property type="entry name" value="ANK_REPEAT"/>
    <property type="match status" value="11"/>
</dbReference>
<dbReference type="STRING" id="1447875.A0A2B7XBQ8"/>
<feature type="repeat" description="ANK" evidence="3">
    <location>
        <begin position="169"/>
        <end position="190"/>
    </location>
</feature>